<evidence type="ECO:0000259" key="4">
    <source>
        <dbReference type="PROSITE" id="PS50109"/>
    </source>
</evidence>
<feature type="domain" description="Histidine kinase" evidence="4">
    <location>
        <begin position="427"/>
        <end position="635"/>
    </location>
</feature>
<dbReference type="NCBIfam" id="TIGR00229">
    <property type="entry name" value="sensory_box"/>
    <property type="match status" value="2"/>
</dbReference>
<dbReference type="PROSITE" id="PS50113">
    <property type="entry name" value="PAC"/>
    <property type="match status" value="2"/>
</dbReference>
<evidence type="ECO:0000259" key="5">
    <source>
        <dbReference type="PROSITE" id="PS50112"/>
    </source>
</evidence>
<dbReference type="InterPro" id="IPR000700">
    <property type="entry name" value="PAS-assoc_C"/>
</dbReference>
<dbReference type="InterPro" id="IPR013656">
    <property type="entry name" value="PAS_4"/>
</dbReference>
<dbReference type="InterPro" id="IPR036890">
    <property type="entry name" value="HATPase_C_sf"/>
</dbReference>
<dbReference type="RefSeq" id="WP_198060479.1">
    <property type="nucleotide sequence ID" value="NZ_CP065856.1"/>
</dbReference>
<dbReference type="Pfam" id="PF01590">
    <property type="entry name" value="GAF"/>
    <property type="match status" value="1"/>
</dbReference>
<dbReference type="EMBL" id="CP065856">
    <property type="protein sequence ID" value="QPV61649.1"/>
    <property type="molecule type" value="Genomic_DNA"/>
</dbReference>
<dbReference type="InterPro" id="IPR001610">
    <property type="entry name" value="PAC"/>
</dbReference>
<dbReference type="SUPFAM" id="SSF55781">
    <property type="entry name" value="GAF domain-like"/>
    <property type="match status" value="1"/>
</dbReference>
<dbReference type="PROSITE" id="PS50112">
    <property type="entry name" value="PAS"/>
    <property type="match status" value="1"/>
</dbReference>
<dbReference type="InterPro" id="IPR029016">
    <property type="entry name" value="GAF-like_dom_sf"/>
</dbReference>
<dbReference type="Gene3D" id="3.30.565.10">
    <property type="entry name" value="Histidine kinase-like ATPase, C-terminal domain"/>
    <property type="match status" value="1"/>
</dbReference>
<protein>
    <submittedName>
        <fullName evidence="7">PAS domain S-box protein</fullName>
    </submittedName>
</protein>
<dbReference type="PANTHER" id="PTHR47429">
    <property type="entry name" value="PROTEIN TWIN LOV 1"/>
    <property type="match status" value="1"/>
</dbReference>
<evidence type="ECO:0000256" key="3">
    <source>
        <dbReference type="ARBA" id="ARBA00022991"/>
    </source>
</evidence>
<dbReference type="SUPFAM" id="SSF55874">
    <property type="entry name" value="ATPase domain of HSP90 chaperone/DNA topoisomerase II/histidine kinase"/>
    <property type="match status" value="1"/>
</dbReference>
<dbReference type="GO" id="GO:0016772">
    <property type="term" value="F:transferase activity, transferring phosphorus-containing groups"/>
    <property type="evidence" value="ECO:0007669"/>
    <property type="project" value="InterPro"/>
</dbReference>
<feature type="domain" description="PAC" evidence="6">
    <location>
        <begin position="247"/>
        <end position="298"/>
    </location>
</feature>
<dbReference type="Pfam" id="PF13426">
    <property type="entry name" value="PAS_9"/>
    <property type="match status" value="1"/>
</dbReference>
<dbReference type="InterPro" id="IPR003018">
    <property type="entry name" value="GAF"/>
</dbReference>
<name>A0A7T3KTX6_9EURY</name>
<feature type="domain" description="PAS" evidence="5">
    <location>
        <begin position="174"/>
        <end position="244"/>
    </location>
</feature>
<dbReference type="PROSITE" id="PS50109">
    <property type="entry name" value="HIS_KIN"/>
    <property type="match status" value="1"/>
</dbReference>
<keyword evidence="1" id="KW-0285">Flavoprotein</keyword>
<evidence type="ECO:0000313" key="7">
    <source>
        <dbReference type="EMBL" id="QPV61649.1"/>
    </source>
</evidence>
<dbReference type="SMART" id="SM00387">
    <property type="entry name" value="HATPase_c"/>
    <property type="match status" value="1"/>
</dbReference>
<sequence>MNASGYRESLYEVFASAEGLDSQVADALSLGTDYLSLDLGFLTRVADGRQEIVQSVGDHDLIQPGETCPIDRAYCKRTVEVEESLAVQHAGSSPLVSDQALRTFELGTYIGVRVELDDEVYGTVCFADDLERDAPFSEAEQLFVELLAKLVGQAIERRDHERELHERADRLAREKRRFEGIAENSFDILFRVDRDTRFTYVSAAVERVLGYDPEALVDRPVVDHVRESSVDDATEGLSSVLDGEAVEGLGLTFLDAEGNSVALEVNATPIRDGDEVVGVQGVGRDVSARKERERELRIKNRAMDEAEIGISLADNTDSGRPLVYVNEGFGRVTGHDPAEMLGRNCRFLQGEATDPDAVATLKAGIEAGESVSTEIVNYRADGSPFWNRVQLSPIENDAGEVTHYLGFQNDVTERKRAERLRALLNRVLRHNLANDVSPFMAFGEMLRTDEDEPADLGARIETSAENLVALSDKARDLEEFARHDPVHERLDVAELVASAVDVARDADGGRPRRASVETSVETERGICAGTELRRALSELVENALEHGVEGPDPAVEVTAVDDGDWVVVSVVDDGPGIDPMESAVVEHGRETALEHGSGLGLWLVNWVVTRYGGSFQVEPANGGGTVARVRLPGIDDGASIDDVARPPTLLFR</sequence>
<dbReference type="CDD" id="cd00130">
    <property type="entry name" value="PAS"/>
    <property type="match status" value="2"/>
</dbReference>
<dbReference type="PRINTS" id="PR00344">
    <property type="entry name" value="BCTRLSENSOR"/>
</dbReference>
<organism evidence="7 8">
    <name type="scientific">Halosimplex litoreum</name>
    <dbReference type="NCBI Taxonomy" id="1198301"/>
    <lineage>
        <taxon>Archaea</taxon>
        <taxon>Methanobacteriati</taxon>
        <taxon>Methanobacteriota</taxon>
        <taxon>Stenosarchaea group</taxon>
        <taxon>Halobacteria</taxon>
        <taxon>Halobacteriales</taxon>
        <taxon>Haloarculaceae</taxon>
        <taxon>Halosimplex</taxon>
    </lineage>
</organism>
<evidence type="ECO:0000256" key="1">
    <source>
        <dbReference type="ARBA" id="ARBA00022630"/>
    </source>
</evidence>
<accession>A0A7T3KTX6</accession>
<keyword evidence="3" id="KW-0157">Chromophore</keyword>
<keyword evidence="2" id="KW-0288">FMN</keyword>
<gene>
    <name evidence="7" type="ORF">I7X12_12895</name>
</gene>
<dbReference type="Gene3D" id="3.30.450.40">
    <property type="match status" value="1"/>
</dbReference>
<dbReference type="InterPro" id="IPR004358">
    <property type="entry name" value="Sig_transdc_His_kin-like_C"/>
</dbReference>
<dbReference type="Proteomes" id="UP000595001">
    <property type="component" value="Chromosome"/>
</dbReference>
<dbReference type="Pfam" id="PF02518">
    <property type="entry name" value="HATPase_c"/>
    <property type="match status" value="1"/>
</dbReference>
<dbReference type="InterPro" id="IPR035965">
    <property type="entry name" value="PAS-like_dom_sf"/>
</dbReference>
<proteinExistence type="predicted"/>
<evidence type="ECO:0000313" key="8">
    <source>
        <dbReference type="Proteomes" id="UP000595001"/>
    </source>
</evidence>
<dbReference type="SMART" id="SM00086">
    <property type="entry name" value="PAC"/>
    <property type="match status" value="2"/>
</dbReference>
<dbReference type="SMART" id="SM00091">
    <property type="entry name" value="PAS"/>
    <property type="match status" value="2"/>
</dbReference>
<dbReference type="PANTHER" id="PTHR47429:SF2">
    <property type="entry name" value="PROTEIN TWIN LOV 1"/>
    <property type="match status" value="1"/>
</dbReference>
<feature type="domain" description="PAC" evidence="6">
    <location>
        <begin position="369"/>
        <end position="423"/>
    </location>
</feature>
<dbReference type="InterPro" id="IPR005467">
    <property type="entry name" value="His_kinase_dom"/>
</dbReference>
<evidence type="ECO:0000256" key="2">
    <source>
        <dbReference type="ARBA" id="ARBA00022643"/>
    </source>
</evidence>
<dbReference type="SMART" id="SM00065">
    <property type="entry name" value="GAF"/>
    <property type="match status" value="1"/>
</dbReference>
<reference evidence="7 8" key="1">
    <citation type="submission" date="2020-12" db="EMBL/GenBank/DDBJ databases">
        <title>Halosimplex halophilum sp. nov. and Halosimplex salinum sp. nov., two new members of the genus Halosimplex.</title>
        <authorList>
            <person name="Cui H.L."/>
        </authorList>
    </citation>
    <scope>NUCLEOTIDE SEQUENCE [LARGE SCALE GENOMIC DNA]</scope>
    <source>
        <strain evidence="7 8">YGH94</strain>
    </source>
</reference>
<dbReference type="OrthoDB" id="230688at2157"/>
<dbReference type="InterPro" id="IPR003594">
    <property type="entry name" value="HATPase_dom"/>
</dbReference>
<dbReference type="AlphaFoldDB" id="A0A7T3KTX6"/>
<dbReference type="SUPFAM" id="SSF55785">
    <property type="entry name" value="PYP-like sensor domain (PAS domain)"/>
    <property type="match status" value="2"/>
</dbReference>
<dbReference type="Pfam" id="PF08448">
    <property type="entry name" value="PAS_4"/>
    <property type="match status" value="1"/>
</dbReference>
<dbReference type="GeneID" id="60589406"/>
<dbReference type="Gene3D" id="3.30.450.20">
    <property type="entry name" value="PAS domain"/>
    <property type="match status" value="2"/>
</dbReference>
<keyword evidence="8" id="KW-1185">Reference proteome</keyword>
<dbReference type="KEGG" id="hlt:I7X12_12895"/>
<dbReference type="InterPro" id="IPR000014">
    <property type="entry name" value="PAS"/>
</dbReference>
<evidence type="ECO:0000259" key="6">
    <source>
        <dbReference type="PROSITE" id="PS50113"/>
    </source>
</evidence>